<dbReference type="InterPro" id="IPR024474">
    <property type="entry name" value="Znf_dom_IS66"/>
</dbReference>
<feature type="compositionally biased region" description="Basic residues" evidence="1">
    <location>
        <begin position="62"/>
        <end position="72"/>
    </location>
</feature>
<proteinExistence type="predicted"/>
<dbReference type="PANTHER" id="PTHR33678">
    <property type="entry name" value="BLL1576 PROTEIN"/>
    <property type="match status" value="1"/>
</dbReference>
<dbReference type="InterPro" id="IPR004291">
    <property type="entry name" value="Transposase_IS66_central"/>
</dbReference>
<name>A0A1S9T1W3_BACCE</name>
<protein>
    <submittedName>
        <fullName evidence="5">Transposase</fullName>
    </submittedName>
</protein>
<dbReference type="EMBL" id="MUAJ01000116">
    <property type="protein sequence ID" value="OOR03920.1"/>
    <property type="molecule type" value="Genomic_DNA"/>
</dbReference>
<dbReference type="PANTHER" id="PTHR33678:SF1">
    <property type="entry name" value="BLL1576 PROTEIN"/>
    <property type="match status" value="1"/>
</dbReference>
<reference evidence="5 6" key="1">
    <citation type="submission" date="2017-01" db="EMBL/GenBank/DDBJ databases">
        <title>Bacillus cereus isolates.</title>
        <authorList>
            <person name="Beno S.M."/>
        </authorList>
    </citation>
    <scope>NUCLEOTIDE SEQUENCE [LARGE SCALE GENOMIC DNA]</scope>
    <source>
        <strain evidence="5 6">FSL H8-0485</strain>
    </source>
</reference>
<evidence type="ECO:0000259" key="3">
    <source>
        <dbReference type="Pfam" id="PF13005"/>
    </source>
</evidence>
<feature type="domain" description="Transposase IS66 central" evidence="2">
    <location>
        <begin position="163"/>
        <end position="431"/>
    </location>
</feature>
<feature type="domain" description="Transposase IS66 zinc-finger binding" evidence="3">
    <location>
        <begin position="100"/>
        <end position="147"/>
    </location>
</feature>
<feature type="domain" description="DUF6444" evidence="4">
    <location>
        <begin position="22"/>
        <end position="85"/>
    </location>
</feature>
<dbReference type="Pfam" id="PF13005">
    <property type="entry name" value="zf-IS66"/>
    <property type="match status" value="1"/>
</dbReference>
<evidence type="ECO:0000313" key="6">
    <source>
        <dbReference type="Proteomes" id="UP000190906"/>
    </source>
</evidence>
<evidence type="ECO:0000259" key="4">
    <source>
        <dbReference type="Pfam" id="PF20042"/>
    </source>
</evidence>
<accession>A0A1S9T1W3</accession>
<feature type="region of interest" description="Disordered" evidence="1">
    <location>
        <begin position="40"/>
        <end position="88"/>
    </location>
</feature>
<dbReference type="Pfam" id="PF03050">
    <property type="entry name" value="DDE_Tnp_IS66"/>
    <property type="match status" value="1"/>
</dbReference>
<dbReference type="InterPro" id="IPR045618">
    <property type="entry name" value="DUF6444"/>
</dbReference>
<evidence type="ECO:0000259" key="2">
    <source>
        <dbReference type="Pfam" id="PF03050"/>
    </source>
</evidence>
<evidence type="ECO:0000256" key="1">
    <source>
        <dbReference type="SAM" id="MobiDB-lite"/>
    </source>
</evidence>
<dbReference type="AlphaFoldDB" id="A0A1S9T1W3"/>
<dbReference type="NCBIfam" id="NF033517">
    <property type="entry name" value="transpos_IS66"/>
    <property type="match status" value="1"/>
</dbReference>
<dbReference type="Pfam" id="PF20042">
    <property type="entry name" value="DUF6444"/>
    <property type="match status" value="1"/>
</dbReference>
<sequence length="470" mass="53711">MLKKQEILTVYQKGPQAVCDLVHHLEKQIQDLKGRIDELENRSKKNSTNSHKPPSTDGLRKPVTKSLRKSSHRQTGGQLGHKGHTLSLKTTPDHTITYSPTHCTCCHTSLAYEPVKGYRIRQVYDLPPIQVEVTEHKVEQKECPHCHSIQEAMFPSTVSRPVQYGPNIKGLIPYLTHYQCLSLKRTKEFFQDCFGHSISEGTLVNHTNAFSSQLQPFIQEVKEKILQSPVVHFDETGMRVENQTQWLHTASTPEVTIQHIHQKRGKEAMDAGEILPSFSGIAMHDGWKSYDAYTDCRHVLCNAHLLRDLQGIIDSTGQSWAQHMQEFLTQALILKKQYTGNIPETKKQNLFSAYQSILNEQPVPSSESKKRRKQAPSQNLWSRFFKYSDRILAFLERSDIPFDNNQAERDIRMTKVKQKVSGTFRSKKGAEAFCQIRSFISTMKKQKQSVLQAMSQVIETGTVPWNITTS</sequence>
<dbReference type="InterPro" id="IPR052344">
    <property type="entry name" value="Transposase-related"/>
</dbReference>
<gene>
    <name evidence="5" type="ORF">BW897_32240</name>
</gene>
<dbReference type="Proteomes" id="UP000190906">
    <property type="component" value="Unassembled WGS sequence"/>
</dbReference>
<organism evidence="5 6">
    <name type="scientific">Bacillus cereus</name>
    <dbReference type="NCBI Taxonomy" id="1396"/>
    <lineage>
        <taxon>Bacteria</taxon>
        <taxon>Bacillati</taxon>
        <taxon>Bacillota</taxon>
        <taxon>Bacilli</taxon>
        <taxon>Bacillales</taxon>
        <taxon>Bacillaceae</taxon>
        <taxon>Bacillus</taxon>
        <taxon>Bacillus cereus group</taxon>
    </lineage>
</organism>
<comment type="caution">
    <text evidence="5">The sequence shown here is derived from an EMBL/GenBank/DDBJ whole genome shotgun (WGS) entry which is preliminary data.</text>
</comment>
<evidence type="ECO:0000313" key="5">
    <source>
        <dbReference type="EMBL" id="OOR03920.1"/>
    </source>
</evidence>